<organism evidence="2 3">
    <name type="scientific">Zhenhengia yiwuensis</name>
    <dbReference type="NCBI Taxonomy" id="2763666"/>
    <lineage>
        <taxon>Bacteria</taxon>
        <taxon>Bacillati</taxon>
        <taxon>Bacillota</taxon>
        <taxon>Clostridia</taxon>
        <taxon>Lachnospirales</taxon>
        <taxon>Lachnospiraceae</taxon>
        <taxon>Zhenhengia</taxon>
    </lineage>
</organism>
<dbReference type="InterPro" id="IPR006944">
    <property type="entry name" value="Phage/GTA_portal"/>
</dbReference>
<feature type="region of interest" description="Disordered" evidence="1">
    <location>
        <begin position="393"/>
        <end position="419"/>
    </location>
</feature>
<gene>
    <name evidence="2" type="ORF">H8718_06280</name>
</gene>
<name>A0A926IDW8_9FIRM</name>
<dbReference type="EMBL" id="JACRSY010000008">
    <property type="protein sequence ID" value="MBC8579143.1"/>
    <property type="molecule type" value="Genomic_DNA"/>
</dbReference>
<proteinExistence type="predicted"/>
<dbReference type="Pfam" id="PF04860">
    <property type="entry name" value="Phage_portal"/>
    <property type="match status" value="1"/>
</dbReference>
<sequence length="419" mass="47732">MGLSDFLKNKRVQVEEIPLDTLLEGNNEPSKQEKETRVDYNTAIGLPAVYSNVELIANVIAGLEIKLYKESDGKIEEVFGDNRTTLLNDDTGNLMTGDELKKAMIRDYLIHGVTYVYKNGHTKDIKSLHYIPVRDVCVLMDSDLIFRNAKIRIREREFYTNNFIIATKNTENGVEGFGILDECNVLLKQALDNQIYTSNVIKNGGVKRGVLQSQRRLTQTAIDELKKAWRRLYAGNNDCIVLNEGITYKELQQTSSEMELNKNKKEIDIDTAKVFGVPVNLYDSNIPEDVWALFIKTAIMPIILKIEKALNKSLLSLDEKGIFYFAFDTKQINKGDIEKRFKAYEIALKNSFMTPAEVRYEEDIQEVEHLDFIKFSLGDVLFNTKTGNIYTPNMDSTHSNEKVATDNSLKGGENDGYRD</sequence>
<dbReference type="RefSeq" id="WP_249332298.1">
    <property type="nucleotide sequence ID" value="NZ_JACRSY010000008.1"/>
</dbReference>
<keyword evidence="3" id="KW-1185">Reference proteome</keyword>
<protein>
    <submittedName>
        <fullName evidence="2">Phage portal protein</fullName>
    </submittedName>
</protein>
<evidence type="ECO:0000313" key="2">
    <source>
        <dbReference type="EMBL" id="MBC8579143.1"/>
    </source>
</evidence>
<dbReference type="NCBIfam" id="TIGR01537">
    <property type="entry name" value="portal_HK97"/>
    <property type="match status" value="1"/>
</dbReference>
<dbReference type="AlphaFoldDB" id="A0A926IDW8"/>
<evidence type="ECO:0000256" key="1">
    <source>
        <dbReference type="SAM" id="MobiDB-lite"/>
    </source>
</evidence>
<reference evidence="2" key="1">
    <citation type="submission" date="2020-08" db="EMBL/GenBank/DDBJ databases">
        <title>Genome public.</title>
        <authorList>
            <person name="Liu C."/>
            <person name="Sun Q."/>
        </authorList>
    </citation>
    <scope>NUCLEOTIDE SEQUENCE</scope>
    <source>
        <strain evidence="2">NSJ-12</strain>
    </source>
</reference>
<evidence type="ECO:0000313" key="3">
    <source>
        <dbReference type="Proteomes" id="UP000655830"/>
    </source>
</evidence>
<dbReference type="Proteomes" id="UP000655830">
    <property type="component" value="Unassembled WGS sequence"/>
</dbReference>
<dbReference type="InterPro" id="IPR006427">
    <property type="entry name" value="Portal_HK97"/>
</dbReference>
<accession>A0A926IDW8</accession>
<comment type="caution">
    <text evidence="2">The sequence shown here is derived from an EMBL/GenBank/DDBJ whole genome shotgun (WGS) entry which is preliminary data.</text>
</comment>